<evidence type="ECO:0000313" key="2">
    <source>
        <dbReference type="Proteomes" id="UP001239111"/>
    </source>
</evidence>
<dbReference type="EMBL" id="CM056743">
    <property type="protein sequence ID" value="KAJ8670016.1"/>
    <property type="molecule type" value="Genomic_DNA"/>
</dbReference>
<organism evidence="1 2">
    <name type="scientific">Eretmocerus hayati</name>
    <dbReference type="NCBI Taxonomy" id="131215"/>
    <lineage>
        <taxon>Eukaryota</taxon>
        <taxon>Metazoa</taxon>
        <taxon>Ecdysozoa</taxon>
        <taxon>Arthropoda</taxon>
        <taxon>Hexapoda</taxon>
        <taxon>Insecta</taxon>
        <taxon>Pterygota</taxon>
        <taxon>Neoptera</taxon>
        <taxon>Endopterygota</taxon>
        <taxon>Hymenoptera</taxon>
        <taxon>Apocrita</taxon>
        <taxon>Proctotrupomorpha</taxon>
        <taxon>Chalcidoidea</taxon>
        <taxon>Aphelinidae</taxon>
        <taxon>Aphelininae</taxon>
        <taxon>Eretmocerus</taxon>
    </lineage>
</organism>
<reference evidence="1" key="1">
    <citation type="submission" date="2023-04" db="EMBL/GenBank/DDBJ databases">
        <title>A chromosome-level genome assembly of the parasitoid wasp Eretmocerus hayati.</title>
        <authorList>
            <person name="Zhong Y."/>
            <person name="Liu S."/>
            <person name="Liu Y."/>
        </authorList>
    </citation>
    <scope>NUCLEOTIDE SEQUENCE</scope>
    <source>
        <strain evidence="1">ZJU_SS_LIU_2023</strain>
    </source>
</reference>
<comment type="caution">
    <text evidence="1">The sequence shown here is derived from an EMBL/GenBank/DDBJ whole genome shotgun (WGS) entry which is preliminary data.</text>
</comment>
<evidence type="ECO:0000313" key="1">
    <source>
        <dbReference type="EMBL" id="KAJ8670016.1"/>
    </source>
</evidence>
<name>A0ACC2NHB1_9HYME</name>
<proteinExistence type="predicted"/>
<dbReference type="Proteomes" id="UP001239111">
    <property type="component" value="Chromosome 3"/>
</dbReference>
<keyword evidence="2" id="KW-1185">Reference proteome</keyword>
<gene>
    <name evidence="1" type="ORF">QAD02_001275</name>
</gene>
<accession>A0ACC2NHB1</accession>
<sequence>MLQDYGKICYSISKADTSRRDGNTDSPYFIGASIIMITFVAGQFINEFSPDGGFTYKSIYASPINANLTKIELQDHADTAVGMLVGLSVFTKIFDERHDPRSMKTLMKDQTAISVGALLMQLDIMMGKGPNSFKLIDPTDLDAGYRDHNAIPEYERCQIEGSSLHSLTLMGLFGCIPNIKTGFTRDRLFITHSLQPIKKGDKLIIFNISSSVFNYIPTTTRQFFHQKIYNCPCDCQACTENWCMDDLRRRGVERVVYNQFVFFGMVNELNLLIEAKKANSRSYINPDKKAVAKVTDLLVRAWKHCEMPSTVITRAVRTFVETVGYFHGESRYDWI</sequence>
<protein>
    <submittedName>
        <fullName evidence="1">Uncharacterized protein</fullName>
    </submittedName>
</protein>